<comment type="catalytic activity">
    <reaction evidence="6">
        <text>Endohydrolysis of (1-&gt;4)-beta-D-xylosidic linkages in xylans.</text>
        <dbReference type="EC" id="3.2.1.8"/>
    </reaction>
</comment>
<evidence type="ECO:0000256" key="3">
    <source>
        <dbReference type="ARBA" id="ARBA00023295"/>
    </source>
</evidence>
<dbReference type="PANTHER" id="PTHR31490:SF90">
    <property type="entry name" value="ENDO-1,4-BETA-XYLANASE A"/>
    <property type="match status" value="1"/>
</dbReference>
<dbReference type="PROSITE" id="PS00591">
    <property type="entry name" value="GH10_1"/>
    <property type="match status" value="1"/>
</dbReference>
<evidence type="ECO:0000256" key="7">
    <source>
        <dbReference type="SAM" id="SignalP"/>
    </source>
</evidence>
<dbReference type="InterPro" id="IPR031158">
    <property type="entry name" value="GH10_AS"/>
</dbReference>
<keyword evidence="1 6" id="KW-0378">Hydrolase</keyword>
<evidence type="ECO:0000256" key="4">
    <source>
        <dbReference type="ARBA" id="ARBA00023326"/>
    </source>
</evidence>
<dbReference type="PROSITE" id="PS51760">
    <property type="entry name" value="GH10_2"/>
    <property type="match status" value="1"/>
</dbReference>
<evidence type="ECO:0000313" key="9">
    <source>
        <dbReference type="EMBL" id="CAH0997721.1"/>
    </source>
</evidence>
<sequence>MKKYYLLMKTICAAFLFSNFNVLNQSVENQEIPSLKKAFKKAFNIGTALNTAQIEEKDPAQTAFITHQFNMATPENVMKSAILQPKWGEYNFEIADKLIEYGKKHSMKINGHTLIWHSQLPSFMRNIHSKDSVNTFFTNHIKTVAGRYKGKVFSWDVVNEALNEDGSMRKSVFLTYLGEDFVTEAFRLTQEASPNTELYYNDYNNEQPAKRAGCIALIKKIQNAGVRIDGVGIQGHWHVGKIPLKEIEESILQYADLGLKVMFTELDIEVLPRDFQGADINQRMTNNTALNPYPNGLPENVQQQLADDYEALFKLFLKHKDKITRVTFWGVNDANSWLNNWPVRGRTNYPLLFDRNNQPKPAFYKVIALKK</sequence>
<evidence type="ECO:0000256" key="2">
    <source>
        <dbReference type="ARBA" id="ARBA00023277"/>
    </source>
</evidence>
<evidence type="ECO:0000313" key="10">
    <source>
        <dbReference type="Proteomes" id="UP000837932"/>
    </source>
</evidence>
<comment type="similarity">
    <text evidence="6">Belongs to the glycosyl hydrolase 10 (cellulase F) family.</text>
</comment>
<dbReference type="RefSeq" id="WP_238808530.1">
    <property type="nucleotide sequence ID" value="NZ_CAKLPY010000005.1"/>
</dbReference>
<dbReference type="InterPro" id="IPR001000">
    <property type="entry name" value="GH10_dom"/>
</dbReference>
<organism evidence="9 10">
    <name type="scientific">Emticicia aquatica</name>
    <dbReference type="NCBI Taxonomy" id="1681835"/>
    <lineage>
        <taxon>Bacteria</taxon>
        <taxon>Pseudomonadati</taxon>
        <taxon>Bacteroidota</taxon>
        <taxon>Cytophagia</taxon>
        <taxon>Cytophagales</taxon>
        <taxon>Leadbetterellaceae</taxon>
        <taxon>Emticicia</taxon>
    </lineage>
</organism>
<dbReference type="Gene3D" id="3.20.20.80">
    <property type="entry name" value="Glycosidases"/>
    <property type="match status" value="1"/>
</dbReference>
<name>A0ABN8EY67_9BACT</name>
<dbReference type="GO" id="GO:0031176">
    <property type="term" value="F:endo-1,4-beta-xylanase activity"/>
    <property type="evidence" value="ECO:0007669"/>
    <property type="project" value="UniProtKB-EC"/>
</dbReference>
<dbReference type="PANTHER" id="PTHR31490">
    <property type="entry name" value="GLYCOSYL HYDROLASE"/>
    <property type="match status" value="1"/>
</dbReference>
<proteinExistence type="inferred from homology"/>
<dbReference type="EC" id="3.2.1.8" evidence="6"/>
<dbReference type="SMART" id="SM00633">
    <property type="entry name" value="Glyco_10"/>
    <property type="match status" value="1"/>
</dbReference>
<keyword evidence="10" id="KW-1185">Reference proteome</keyword>
<keyword evidence="2 6" id="KW-0119">Carbohydrate metabolism</keyword>
<evidence type="ECO:0000259" key="8">
    <source>
        <dbReference type="PROSITE" id="PS51760"/>
    </source>
</evidence>
<evidence type="ECO:0000256" key="6">
    <source>
        <dbReference type="RuleBase" id="RU361174"/>
    </source>
</evidence>
<feature type="signal peptide" evidence="7">
    <location>
        <begin position="1"/>
        <end position="24"/>
    </location>
</feature>
<keyword evidence="3 6" id="KW-0326">Glycosidase</keyword>
<feature type="active site" description="Nucleophile" evidence="5">
    <location>
        <position position="265"/>
    </location>
</feature>
<keyword evidence="4 6" id="KW-0624">Polysaccharide degradation</keyword>
<reference evidence="9" key="1">
    <citation type="submission" date="2021-12" db="EMBL/GenBank/DDBJ databases">
        <authorList>
            <person name="Rodrigo-Torres L."/>
            <person name="Arahal R. D."/>
            <person name="Lucena T."/>
        </authorList>
    </citation>
    <scope>NUCLEOTIDE SEQUENCE</scope>
    <source>
        <strain evidence="9">CECT 8858</strain>
    </source>
</reference>
<keyword evidence="7" id="KW-0732">Signal</keyword>
<dbReference type="PRINTS" id="PR00134">
    <property type="entry name" value="GLHYDRLASE10"/>
</dbReference>
<feature type="chain" id="PRO_5047440700" description="Beta-xylanase" evidence="7">
    <location>
        <begin position="25"/>
        <end position="371"/>
    </location>
</feature>
<dbReference type="Proteomes" id="UP000837932">
    <property type="component" value="Unassembled WGS sequence"/>
</dbReference>
<gene>
    <name evidence="9" type="primary">xylI</name>
    <name evidence="9" type="ORF">EMA8858_03855</name>
</gene>
<dbReference type="InterPro" id="IPR017853">
    <property type="entry name" value="GH"/>
</dbReference>
<dbReference type="Pfam" id="PF00331">
    <property type="entry name" value="Glyco_hydro_10"/>
    <property type="match status" value="1"/>
</dbReference>
<dbReference type="SUPFAM" id="SSF51445">
    <property type="entry name" value="(Trans)glycosidases"/>
    <property type="match status" value="1"/>
</dbReference>
<accession>A0ABN8EY67</accession>
<comment type="caution">
    <text evidence="9">The sequence shown here is derived from an EMBL/GenBank/DDBJ whole genome shotgun (WGS) entry which is preliminary data.</text>
</comment>
<evidence type="ECO:0000256" key="5">
    <source>
        <dbReference type="PROSITE-ProRule" id="PRU10061"/>
    </source>
</evidence>
<evidence type="ECO:0000256" key="1">
    <source>
        <dbReference type="ARBA" id="ARBA00022801"/>
    </source>
</evidence>
<dbReference type="InterPro" id="IPR044846">
    <property type="entry name" value="GH10"/>
</dbReference>
<protein>
    <recommendedName>
        <fullName evidence="6">Beta-xylanase</fullName>
        <ecNumber evidence="6">3.2.1.8</ecNumber>
    </recommendedName>
</protein>
<feature type="domain" description="GH10" evidence="8">
    <location>
        <begin position="29"/>
        <end position="369"/>
    </location>
</feature>
<dbReference type="EMBL" id="CAKLPY010000005">
    <property type="protein sequence ID" value="CAH0997721.1"/>
    <property type="molecule type" value="Genomic_DNA"/>
</dbReference>